<name>A0A448IY87_MYCAU</name>
<feature type="domain" description="DUF4232" evidence="3">
    <location>
        <begin position="76"/>
        <end position="183"/>
    </location>
</feature>
<reference evidence="4 5" key="1">
    <citation type="submission" date="2018-12" db="EMBL/GenBank/DDBJ databases">
        <authorList>
            <consortium name="Pathogen Informatics"/>
        </authorList>
    </citation>
    <scope>NUCLEOTIDE SEQUENCE [LARGE SCALE GENOMIC DNA]</scope>
    <source>
        <strain evidence="4 5">NCTC10437</strain>
    </source>
</reference>
<feature type="signal peptide" evidence="2">
    <location>
        <begin position="1"/>
        <end position="30"/>
    </location>
</feature>
<dbReference type="OrthoDB" id="3400969at2"/>
<keyword evidence="2" id="KW-0732">Signal</keyword>
<dbReference type="Proteomes" id="UP000279306">
    <property type="component" value="Chromosome"/>
</dbReference>
<dbReference type="KEGG" id="mauu:NCTC10437_04421"/>
<organism evidence="4 5">
    <name type="scientific">Mycolicibacterium aurum</name>
    <name type="common">Mycobacterium aurum</name>
    <dbReference type="NCBI Taxonomy" id="1791"/>
    <lineage>
        <taxon>Bacteria</taxon>
        <taxon>Bacillati</taxon>
        <taxon>Actinomycetota</taxon>
        <taxon>Actinomycetes</taxon>
        <taxon>Mycobacteriales</taxon>
        <taxon>Mycobacteriaceae</taxon>
        <taxon>Mycolicibacterium</taxon>
    </lineage>
</organism>
<protein>
    <recommendedName>
        <fullName evidence="3">DUF4232 domain-containing protein</fullName>
    </recommendedName>
</protein>
<feature type="region of interest" description="Disordered" evidence="1">
    <location>
        <begin position="32"/>
        <end position="81"/>
    </location>
</feature>
<proteinExistence type="predicted"/>
<feature type="chain" id="PRO_5019422066" description="DUF4232 domain-containing protein" evidence="2">
    <location>
        <begin position="31"/>
        <end position="200"/>
    </location>
</feature>
<accession>A0A448IY87</accession>
<evidence type="ECO:0000256" key="1">
    <source>
        <dbReference type="SAM" id="MobiDB-lite"/>
    </source>
</evidence>
<gene>
    <name evidence="4" type="ORF">NCTC10437_04421</name>
</gene>
<sequence>MVTRHAAGRITLLMALAAVLLAVGCAQHRASEPTTPARSATPAPATQSATQVTPSPSPSPEATSTTPVEPAIPQPCSDADLTVTAGPVESVDTMRRVVISFTNTSPELCYLTGYPAADLVTGGGGVLVRVAKRPANAAPRLELHPGEVGSADVQTSAVDTATGDPCGRIGTLVVTPPNNVESRLLEINVPICDATISSVG</sequence>
<dbReference type="RefSeq" id="WP_083443285.1">
    <property type="nucleotide sequence ID" value="NZ_CVQQ01000028.1"/>
</dbReference>
<dbReference type="InterPro" id="IPR025326">
    <property type="entry name" value="DUF4232"/>
</dbReference>
<evidence type="ECO:0000313" key="5">
    <source>
        <dbReference type="Proteomes" id="UP000279306"/>
    </source>
</evidence>
<keyword evidence="5" id="KW-1185">Reference proteome</keyword>
<evidence type="ECO:0000313" key="4">
    <source>
        <dbReference type="EMBL" id="VEG57412.1"/>
    </source>
</evidence>
<evidence type="ECO:0000256" key="2">
    <source>
        <dbReference type="SAM" id="SignalP"/>
    </source>
</evidence>
<dbReference type="AlphaFoldDB" id="A0A448IY87"/>
<dbReference type="PROSITE" id="PS51257">
    <property type="entry name" value="PROKAR_LIPOPROTEIN"/>
    <property type="match status" value="1"/>
</dbReference>
<evidence type="ECO:0000259" key="3">
    <source>
        <dbReference type="Pfam" id="PF14016"/>
    </source>
</evidence>
<dbReference type="Pfam" id="PF14016">
    <property type="entry name" value="DUF4232"/>
    <property type="match status" value="1"/>
</dbReference>
<feature type="compositionally biased region" description="Low complexity" evidence="1">
    <location>
        <begin position="32"/>
        <end position="71"/>
    </location>
</feature>
<dbReference type="EMBL" id="LR134356">
    <property type="protein sequence ID" value="VEG57412.1"/>
    <property type="molecule type" value="Genomic_DNA"/>
</dbReference>